<evidence type="ECO:0000256" key="1">
    <source>
        <dbReference type="SAM" id="MobiDB-lite"/>
    </source>
</evidence>
<feature type="compositionally biased region" description="Basic and acidic residues" evidence="1">
    <location>
        <begin position="32"/>
        <end position="42"/>
    </location>
</feature>
<dbReference type="PANTHER" id="PTHR43767:SF12">
    <property type="entry name" value="AMP-DEPENDENT SYNTHETASE AND LIGASE"/>
    <property type="match status" value="1"/>
</dbReference>
<organism evidence="4 5">
    <name type="scientific">Stieleria maiorica</name>
    <dbReference type="NCBI Taxonomy" id="2795974"/>
    <lineage>
        <taxon>Bacteria</taxon>
        <taxon>Pseudomonadati</taxon>
        <taxon>Planctomycetota</taxon>
        <taxon>Planctomycetia</taxon>
        <taxon>Pirellulales</taxon>
        <taxon>Pirellulaceae</taxon>
        <taxon>Stieleria</taxon>
    </lineage>
</organism>
<dbReference type="InterPro" id="IPR050237">
    <property type="entry name" value="ATP-dep_AMP-bd_enzyme"/>
</dbReference>
<evidence type="ECO:0000259" key="2">
    <source>
        <dbReference type="Pfam" id="PF00501"/>
    </source>
</evidence>
<dbReference type="InterPro" id="IPR045851">
    <property type="entry name" value="AMP-bd_C_sf"/>
</dbReference>
<dbReference type="RefSeq" id="WP_147868324.1">
    <property type="nucleotide sequence ID" value="NZ_CP036264.1"/>
</dbReference>
<evidence type="ECO:0000259" key="3">
    <source>
        <dbReference type="Pfam" id="PF13193"/>
    </source>
</evidence>
<sequence length="616" mass="68028">MVGPSGNDRPASASDGAKDRLIRPGSDVLGTMRDRVSEEGRSAAKHSARGLSSYRNCPAFGLLQHAADQLPDRLALVYGSSRWTYRDLNSDAVRAAAMLQRLGVRPGDRVGLLLPNVPEYIIAANAIWRAGGIVLAISPLMVRSEVEALLRKTKCRHVVCLDLLSNLLPDSKGDASTGPSPLRTTLLVSIRKQLPAHEQLGYLIKRGYQWLQARPQGSNNRVGWFWEEIATIERAWQPITIDPASDPAYILPTGGTTGSPKAVTLSHQNMVANAWQQYVWTRRSFGEETMLGVLPFFHSYGMSATVMGGAAMAATLVLHHRFNTNKTIQLIETHRPSVFHAVPAMLVAMNARLREHPSDKLDSLRWIISGGASLEESVAREFTEHCRFGHDEDQHAGPQVVEGFGLSEASPVTHVGHLFKQPIYGRIGLPLPMTECRIIDPNAEPGQGERILADGEVGELCVRGPQVMLGYWGDHEATRMAIRDGWLHTGDLAIRHEDGWYSIVGRKKDLIITSGFNVYPSEVETVLCEAENVKDAAVVAMPDEVRGESVHAYIVTVDGSPPDIEALEEHCRNHLSAHKRPRAYTHCPDDLPRNFLGKVIRRELREMQAIDQDRST</sequence>
<gene>
    <name evidence="4" type="primary">lcfB_1</name>
    <name evidence="4" type="ORF">Mal15_28970</name>
</gene>
<evidence type="ECO:0000313" key="4">
    <source>
        <dbReference type="EMBL" id="QEF98840.1"/>
    </source>
</evidence>
<proteinExistence type="predicted"/>
<evidence type="ECO:0000313" key="5">
    <source>
        <dbReference type="Proteomes" id="UP000321353"/>
    </source>
</evidence>
<dbReference type="KEGG" id="smam:Mal15_28970"/>
<dbReference type="InterPro" id="IPR042099">
    <property type="entry name" value="ANL_N_sf"/>
</dbReference>
<feature type="region of interest" description="Disordered" evidence="1">
    <location>
        <begin position="1"/>
        <end position="47"/>
    </location>
</feature>
<dbReference type="PROSITE" id="PS00455">
    <property type="entry name" value="AMP_BINDING"/>
    <property type="match status" value="1"/>
</dbReference>
<dbReference type="GO" id="GO:0004467">
    <property type="term" value="F:long-chain fatty acid-CoA ligase activity"/>
    <property type="evidence" value="ECO:0007669"/>
    <property type="project" value="UniProtKB-EC"/>
</dbReference>
<dbReference type="EC" id="6.2.1.3" evidence="4"/>
<keyword evidence="5" id="KW-1185">Reference proteome</keyword>
<dbReference type="InterPro" id="IPR025110">
    <property type="entry name" value="AMP-bd_C"/>
</dbReference>
<feature type="domain" description="AMP-dependent synthetase/ligase" evidence="2">
    <location>
        <begin position="63"/>
        <end position="472"/>
    </location>
</feature>
<dbReference type="Pfam" id="PF13193">
    <property type="entry name" value="AMP-binding_C"/>
    <property type="match status" value="1"/>
</dbReference>
<dbReference type="InterPro" id="IPR000873">
    <property type="entry name" value="AMP-dep_synth/lig_dom"/>
</dbReference>
<dbReference type="Gene3D" id="3.30.300.30">
    <property type="match status" value="1"/>
</dbReference>
<dbReference type="AlphaFoldDB" id="A0A5B9MFN9"/>
<feature type="domain" description="AMP-binding enzyme C-terminal" evidence="3">
    <location>
        <begin position="522"/>
        <end position="598"/>
    </location>
</feature>
<dbReference type="SUPFAM" id="SSF56801">
    <property type="entry name" value="Acetyl-CoA synthetase-like"/>
    <property type="match status" value="1"/>
</dbReference>
<name>A0A5B9MFN9_9BACT</name>
<accession>A0A5B9MFN9</accession>
<dbReference type="InterPro" id="IPR020845">
    <property type="entry name" value="AMP-binding_CS"/>
</dbReference>
<dbReference type="EMBL" id="CP036264">
    <property type="protein sequence ID" value="QEF98840.1"/>
    <property type="molecule type" value="Genomic_DNA"/>
</dbReference>
<dbReference type="PANTHER" id="PTHR43767">
    <property type="entry name" value="LONG-CHAIN-FATTY-ACID--COA LIGASE"/>
    <property type="match status" value="1"/>
</dbReference>
<dbReference type="Gene3D" id="3.40.50.12780">
    <property type="entry name" value="N-terminal domain of ligase-like"/>
    <property type="match status" value="1"/>
</dbReference>
<dbReference type="Pfam" id="PF00501">
    <property type="entry name" value="AMP-binding"/>
    <property type="match status" value="1"/>
</dbReference>
<keyword evidence="4" id="KW-0436">Ligase</keyword>
<protein>
    <submittedName>
        <fullName evidence="4">Long-chain-fatty-acid--CoA ligase</fullName>
        <ecNumber evidence="4">6.2.1.3</ecNumber>
    </submittedName>
</protein>
<dbReference type="Proteomes" id="UP000321353">
    <property type="component" value="Chromosome"/>
</dbReference>
<reference evidence="4 5" key="1">
    <citation type="submission" date="2019-02" db="EMBL/GenBank/DDBJ databases">
        <title>Planctomycetal bacteria perform biofilm scaping via a novel small molecule.</title>
        <authorList>
            <person name="Jeske O."/>
            <person name="Boedeker C."/>
            <person name="Wiegand S."/>
            <person name="Breitling P."/>
            <person name="Kallscheuer N."/>
            <person name="Jogler M."/>
            <person name="Rohde M."/>
            <person name="Petersen J."/>
            <person name="Medema M.H."/>
            <person name="Surup F."/>
            <person name="Jogler C."/>
        </authorList>
    </citation>
    <scope>NUCLEOTIDE SEQUENCE [LARGE SCALE GENOMIC DNA]</scope>
    <source>
        <strain evidence="4 5">Mal15</strain>
    </source>
</reference>